<organism>
    <name type="scientific">Serpula lacrymans var. lacrymans (strain S7.9)</name>
    <name type="common">Dry rot fungus</name>
    <dbReference type="NCBI Taxonomy" id="578457"/>
    <lineage>
        <taxon>Eukaryota</taxon>
        <taxon>Fungi</taxon>
        <taxon>Dikarya</taxon>
        <taxon>Basidiomycota</taxon>
        <taxon>Agaricomycotina</taxon>
        <taxon>Agaricomycetes</taxon>
        <taxon>Agaricomycetidae</taxon>
        <taxon>Boletales</taxon>
        <taxon>Coniophorineae</taxon>
        <taxon>Serpulaceae</taxon>
        <taxon>Serpula</taxon>
    </lineage>
</organism>
<dbReference type="OrthoDB" id="5752at2759"/>
<dbReference type="AlphaFoldDB" id="F8NK79"/>
<dbReference type="GeneID" id="18817773"/>
<name>F8NK79_SERL9</name>
<evidence type="ECO:0000256" key="1">
    <source>
        <dbReference type="SAM" id="MobiDB-lite"/>
    </source>
</evidence>
<dbReference type="HOGENOM" id="CLU_1482854_0_0_1"/>
<dbReference type="EMBL" id="GL945430">
    <property type="protein sequence ID" value="EGO28345.1"/>
    <property type="molecule type" value="Genomic_DNA"/>
</dbReference>
<dbReference type="RefSeq" id="XP_007314544.1">
    <property type="nucleotide sequence ID" value="XM_007314482.1"/>
</dbReference>
<feature type="region of interest" description="Disordered" evidence="1">
    <location>
        <begin position="62"/>
        <end position="95"/>
    </location>
</feature>
<gene>
    <name evidence="2" type="ORF">SERLADRAFT_458734</name>
</gene>
<sequence>MSHLDESDAISALTGFSLDHILSGLSLPGGTGLSNQLGISGIPSLSSSQIYNEKWDDDAVGVGQGEDWEDEVDKEMEGEVSDESPVKLEAQSPVGIRRKQKRTRIVKRLVERPKTVYERFPAFEKDKVLDFSELFKGYTGRKSRLGKKPVHVETVYPKKRDPQKGFLDAVLAIPDVELKTSE</sequence>
<dbReference type="Proteomes" id="UP000008064">
    <property type="component" value="Unassembled WGS sequence"/>
</dbReference>
<proteinExistence type="predicted"/>
<protein>
    <submittedName>
        <fullName evidence="2">Uncharacterized protein</fullName>
    </submittedName>
</protein>
<dbReference type="KEGG" id="sla:SERLADRAFT_458734"/>
<accession>F8NK79</accession>
<reference evidence="2" key="1">
    <citation type="submission" date="2011-04" db="EMBL/GenBank/DDBJ databases">
        <title>Evolution of plant cell wall degrading machinery underlies the functional diversity of forest fungi.</title>
        <authorList>
            <consortium name="US DOE Joint Genome Institute (JGI-PGF)"/>
            <person name="Eastwood D.C."/>
            <person name="Floudas D."/>
            <person name="Binder M."/>
            <person name="Majcherczyk A."/>
            <person name="Schneider P."/>
            <person name="Aerts A."/>
            <person name="Asiegbu F.O."/>
            <person name="Baker S.E."/>
            <person name="Barry K."/>
            <person name="Bendiksby M."/>
            <person name="Blumentritt M."/>
            <person name="Coutinho P.M."/>
            <person name="Cullen D."/>
            <person name="Cullen D."/>
            <person name="Gathman A."/>
            <person name="Goodell B."/>
            <person name="Henrissat B."/>
            <person name="Ihrmark K."/>
            <person name="Kauserud H."/>
            <person name="Kohler A."/>
            <person name="LaButti K."/>
            <person name="Lapidus A."/>
            <person name="Lavin J.L."/>
            <person name="Lee Y.-H."/>
            <person name="Lindquist E."/>
            <person name="Lilly W."/>
            <person name="Lucas S."/>
            <person name="Morin E."/>
            <person name="Murat C."/>
            <person name="Oguiza J.A."/>
            <person name="Park J."/>
            <person name="Pisabarro A.G."/>
            <person name="Riley R."/>
            <person name="Rosling A."/>
            <person name="Salamov A."/>
            <person name="Schmidt O."/>
            <person name="Schmutz J."/>
            <person name="Skrede I."/>
            <person name="Stenlid J."/>
            <person name="Wiebenga A."/>
            <person name="Xie X."/>
            <person name="Kues U."/>
            <person name="Hibbett D.S."/>
            <person name="Hoffmeister D."/>
            <person name="Hogberg N."/>
            <person name="Martin F."/>
            <person name="Grigoriev I.V."/>
            <person name="Watkinson S.C."/>
        </authorList>
    </citation>
    <scope>NUCLEOTIDE SEQUENCE</scope>
    <source>
        <strain evidence="2">S7.9</strain>
    </source>
</reference>
<feature type="compositionally biased region" description="Acidic residues" evidence="1">
    <location>
        <begin position="66"/>
        <end position="82"/>
    </location>
</feature>
<evidence type="ECO:0000313" key="2">
    <source>
        <dbReference type="EMBL" id="EGO28345.1"/>
    </source>
</evidence>